<evidence type="ECO:0000259" key="1">
    <source>
        <dbReference type="PROSITE" id="PS50011"/>
    </source>
</evidence>
<dbReference type="GO" id="GO:0005524">
    <property type="term" value="F:ATP binding"/>
    <property type="evidence" value="ECO:0007669"/>
    <property type="project" value="InterPro"/>
</dbReference>
<dbReference type="OrthoDB" id="410920at2759"/>
<feature type="non-terminal residue" evidence="2">
    <location>
        <position position="1"/>
    </location>
</feature>
<reference evidence="2 3" key="1">
    <citation type="submission" date="2019-03" db="EMBL/GenBank/DDBJ databases">
        <title>Single cell metagenomics reveals metabolic interactions within the superorganism composed of flagellate Streblomastix strix and complex community of Bacteroidetes bacteria on its surface.</title>
        <authorList>
            <person name="Treitli S.C."/>
            <person name="Kolisko M."/>
            <person name="Husnik F."/>
            <person name="Keeling P."/>
            <person name="Hampl V."/>
        </authorList>
    </citation>
    <scope>NUCLEOTIDE SEQUENCE [LARGE SCALE GENOMIC DNA]</scope>
    <source>
        <strain evidence="2">ST1C</strain>
    </source>
</reference>
<proteinExistence type="predicted"/>
<dbReference type="EMBL" id="SNRW01020308">
    <property type="protein sequence ID" value="KAA6365583.1"/>
    <property type="molecule type" value="Genomic_DNA"/>
</dbReference>
<evidence type="ECO:0000313" key="3">
    <source>
        <dbReference type="Proteomes" id="UP000324800"/>
    </source>
</evidence>
<dbReference type="AlphaFoldDB" id="A0A5J4U5U9"/>
<dbReference type="Gene3D" id="1.10.510.10">
    <property type="entry name" value="Transferase(Phosphotransferase) domain 1"/>
    <property type="match status" value="1"/>
</dbReference>
<gene>
    <name evidence="2" type="ORF">EZS28_038890</name>
</gene>
<accession>A0A5J4U5U9</accession>
<evidence type="ECO:0000313" key="2">
    <source>
        <dbReference type="EMBL" id="KAA6365583.1"/>
    </source>
</evidence>
<organism evidence="2 3">
    <name type="scientific">Streblomastix strix</name>
    <dbReference type="NCBI Taxonomy" id="222440"/>
    <lineage>
        <taxon>Eukaryota</taxon>
        <taxon>Metamonada</taxon>
        <taxon>Preaxostyla</taxon>
        <taxon>Oxymonadida</taxon>
        <taxon>Streblomastigidae</taxon>
        <taxon>Streblomastix</taxon>
    </lineage>
</organism>
<protein>
    <recommendedName>
        <fullName evidence="1">Protein kinase domain-containing protein</fullName>
    </recommendedName>
</protein>
<dbReference type="InterPro" id="IPR000719">
    <property type="entry name" value="Prot_kinase_dom"/>
</dbReference>
<comment type="caution">
    <text evidence="2">The sequence shown here is derived from an EMBL/GenBank/DDBJ whole genome shotgun (WGS) entry which is preliminary data.</text>
</comment>
<feature type="domain" description="Protein kinase" evidence="1">
    <location>
        <begin position="1"/>
        <end position="81"/>
    </location>
</feature>
<dbReference type="PANTHER" id="PTHR44167:SF24">
    <property type="entry name" value="SERINE_THREONINE-PROTEIN KINASE CHK2"/>
    <property type="match status" value="1"/>
</dbReference>
<dbReference type="GO" id="GO:0004674">
    <property type="term" value="F:protein serine/threonine kinase activity"/>
    <property type="evidence" value="ECO:0007669"/>
    <property type="project" value="TreeGrafter"/>
</dbReference>
<dbReference type="GO" id="GO:0044773">
    <property type="term" value="P:mitotic DNA damage checkpoint signaling"/>
    <property type="evidence" value="ECO:0007669"/>
    <property type="project" value="TreeGrafter"/>
</dbReference>
<dbReference type="InterPro" id="IPR011009">
    <property type="entry name" value="Kinase-like_dom_sf"/>
</dbReference>
<dbReference type="PROSITE" id="PS50011">
    <property type="entry name" value="PROTEIN_KINASE_DOM"/>
    <property type="match status" value="1"/>
</dbReference>
<name>A0A5J4U5U9_9EUKA</name>
<dbReference type="Pfam" id="PF00069">
    <property type="entry name" value="Pkinase"/>
    <property type="match status" value="1"/>
</dbReference>
<dbReference type="PANTHER" id="PTHR44167">
    <property type="entry name" value="OVARIAN-SPECIFIC SERINE/THREONINE-PROTEIN KINASE LOK-RELATED"/>
    <property type="match status" value="1"/>
</dbReference>
<dbReference type="SUPFAM" id="SSF56112">
    <property type="entry name" value="Protein kinase-like (PK-like)"/>
    <property type="match status" value="1"/>
</dbReference>
<sequence>VDIWSVGVALYLLITHKYPFESKNAFDLQQLYKKCQNERNGIIDRPSEIVDDNIWDLLIKLLDFNPIRRISAEKALKHSFFTSQQALSQITPQAKQIANKAQQARDKNITIYDTDSTYIVQTQEITRILKNDPEVEEQNIIIKYDGSITSKPKQEGTKCCCVVL</sequence>
<dbReference type="GO" id="GO:0005634">
    <property type="term" value="C:nucleus"/>
    <property type="evidence" value="ECO:0007669"/>
    <property type="project" value="TreeGrafter"/>
</dbReference>
<dbReference type="Proteomes" id="UP000324800">
    <property type="component" value="Unassembled WGS sequence"/>
</dbReference>